<dbReference type="OrthoDB" id="9811471at2"/>
<keyword evidence="3 8" id="KW-0547">Nucleotide-binding</keyword>
<feature type="active site" description="Acyl-ester intermediate" evidence="8">
    <location>
        <position position="174"/>
    </location>
</feature>
<dbReference type="Gene3D" id="3.90.1300.10">
    <property type="entry name" value="Amidase signature (AS) domain"/>
    <property type="match status" value="1"/>
</dbReference>
<dbReference type="GO" id="GO:0005524">
    <property type="term" value="F:ATP binding"/>
    <property type="evidence" value="ECO:0007669"/>
    <property type="project" value="UniProtKB-KW"/>
</dbReference>
<keyword evidence="11" id="KW-1185">Reference proteome</keyword>
<keyword evidence="10" id="KW-0808">Transferase</keyword>
<dbReference type="AlphaFoldDB" id="A0A2W1JQ87"/>
<keyword evidence="5 8" id="KW-0648">Protein biosynthesis</keyword>
<dbReference type="InterPro" id="IPR020556">
    <property type="entry name" value="Amidase_CS"/>
</dbReference>
<keyword evidence="2 8" id="KW-0436">Ligase</keyword>
<dbReference type="GO" id="GO:0016740">
    <property type="term" value="F:transferase activity"/>
    <property type="evidence" value="ECO:0007669"/>
    <property type="project" value="UniProtKB-KW"/>
</dbReference>
<evidence type="ECO:0000256" key="2">
    <source>
        <dbReference type="ARBA" id="ARBA00022598"/>
    </source>
</evidence>
<dbReference type="EC" id="6.3.5.7" evidence="8"/>
<dbReference type="PANTHER" id="PTHR11895">
    <property type="entry name" value="TRANSAMIDASE"/>
    <property type="match status" value="1"/>
</dbReference>
<dbReference type="InterPro" id="IPR000120">
    <property type="entry name" value="Amidase"/>
</dbReference>
<accession>A0A2W1JQ87</accession>
<reference evidence="10 11" key="1">
    <citation type="journal article" date="2018" name="Sci. Rep.">
        <title>A novel species of the marine cyanobacterium Acaryochloris with a unique pigment content and lifestyle.</title>
        <authorList>
            <person name="Partensky F."/>
            <person name="Six C."/>
            <person name="Ratin M."/>
            <person name="Garczarek L."/>
            <person name="Vaulot D."/>
            <person name="Probert I."/>
            <person name="Calteau A."/>
            <person name="Gourvil P."/>
            <person name="Marie D."/>
            <person name="Grebert T."/>
            <person name="Bouchier C."/>
            <person name="Le Panse S."/>
            <person name="Gachenot M."/>
            <person name="Rodriguez F."/>
            <person name="Garrido J.L."/>
        </authorList>
    </citation>
    <scope>NUCLEOTIDE SEQUENCE [LARGE SCALE GENOMIC DNA]</scope>
    <source>
        <strain evidence="10 11">RCC1774</strain>
    </source>
</reference>
<dbReference type="InterPro" id="IPR036928">
    <property type="entry name" value="AS_sf"/>
</dbReference>
<comment type="catalytic activity">
    <reaction evidence="7 8">
        <text>L-glutamyl-tRNA(Gln) + L-glutamine + ATP + H2O = L-glutaminyl-tRNA(Gln) + L-glutamate + ADP + phosphate + H(+)</text>
        <dbReference type="Rhea" id="RHEA:17521"/>
        <dbReference type="Rhea" id="RHEA-COMP:9681"/>
        <dbReference type="Rhea" id="RHEA-COMP:9684"/>
        <dbReference type="ChEBI" id="CHEBI:15377"/>
        <dbReference type="ChEBI" id="CHEBI:15378"/>
        <dbReference type="ChEBI" id="CHEBI:29985"/>
        <dbReference type="ChEBI" id="CHEBI:30616"/>
        <dbReference type="ChEBI" id="CHEBI:43474"/>
        <dbReference type="ChEBI" id="CHEBI:58359"/>
        <dbReference type="ChEBI" id="CHEBI:78520"/>
        <dbReference type="ChEBI" id="CHEBI:78521"/>
        <dbReference type="ChEBI" id="CHEBI:456216"/>
        <dbReference type="EC" id="6.3.5.7"/>
    </reaction>
</comment>
<evidence type="ECO:0000256" key="8">
    <source>
        <dbReference type="HAMAP-Rule" id="MF_00120"/>
    </source>
</evidence>
<evidence type="ECO:0000259" key="9">
    <source>
        <dbReference type="Pfam" id="PF01425"/>
    </source>
</evidence>
<comment type="subunit">
    <text evidence="8">Heterotrimer of A, B and C subunits.</text>
</comment>
<comment type="function">
    <text evidence="6 8">Allows the formation of correctly charged Gln-tRNA(Gln) through the transamidation of misacylated Glu-tRNA(Gln) in organisms which lack glutaminyl-tRNA synthetase. The reaction takes place in the presence of glutamine and ATP through an activated gamma-phospho-Glu-tRNA(Gln).</text>
</comment>
<dbReference type="EMBL" id="PQWO01000011">
    <property type="protein sequence ID" value="PZD72294.1"/>
    <property type="molecule type" value="Genomic_DNA"/>
</dbReference>
<evidence type="ECO:0000313" key="11">
    <source>
        <dbReference type="Proteomes" id="UP000248857"/>
    </source>
</evidence>
<dbReference type="GO" id="GO:0050567">
    <property type="term" value="F:glutaminyl-tRNA synthase (glutamine-hydrolyzing) activity"/>
    <property type="evidence" value="ECO:0007669"/>
    <property type="project" value="UniProtKB-UniRule"/>
</dbReference>
<dbReference type="GO" id="GO:0006412">
    <property type="term" value="P:translation"/>
    <property type="evidence" value="ECO:0007669"/>
    <property type="project" value="UniProtKB-UniRule"/>
</dbReference>
<gene>
    <name evidence="10" type="primary">gatA_2</name>
    <name evidence="8" type="synonym">gatA</name>
    <name evidence="10" type="ORF">C1752_03881</name>
</gene>
<proteinExistence type="inferred from homology"/>
<evidence type="ECO:0000313" key="10">
    <source>
        <dbReference type="EMBL" id="PZD72294.1"/>
    </source>
</evidence>
<dbReference type="InterPro" id="IPR023631">
    <property type="entry name" value="Amidase_dom"/>
</dbReference>
<evidence type="ECO:0000256" key="7">
    <source>
        <dbReference type="ARBA" id="ARBA00047407"/>
    </source>
</evidence>
<protein>
    <recommendedName>
        <fullName evidence="8">Glutamyl-tRNA(Gln) amidotransferase subunit A</fullName>
        <shortName evidence="8">Glu-ADT subunit A</shortName>
        <ecNumber evidence="8">6.3.5.7</ecNumber>
    </recommendedName>
</protein>
<dbReference type="HAMAP" id="MF_00120">
    <property type="entry name" value="GatA"/>
    <property type="match status" value="1"/>
</dbReference>
<organism evidence="10 11">
    <name type="scientific">Acaryochloris thomasi RCC1774</name>
    <dbReference type="NCBI Taxonomy" id="1764569"/>
    <lineage>
        <taxon>Bacteria</taxon>
        <taxon>Bacillati</taxon>
        <taxon>Cyanobacteriota</taxon>
        <taxon>Cyanophyceae</taxon>
        <taxon>Acaryochloridales</taxon>
        <taxon>Acaryochloridaceae</taxon>
        <taxon>Acaryochloris</taxon>
        <taxon>Acaryochloris thomasi</taxon>
    </lineage>
</organism>
<feature type="domain" description="Amidase" evidence="9">
    <location>
        <begin position="20"/>
        <end position="463"/>
    </location>
</feature>
<dbReference type="RefSeq" id="WP_110987272.1">
    <property type="nucleotide sequence ID" value="NZ_CAWNWM010000011.1"/>
</dbReference>
<dbReference type="GO" id="GO:0030956">
    <property type="term" value="C:glutamyl-tRNA(Gln) amidotransferase complex"/>
    <property type="evidence" value="ECO:0007669"/>
    <property type="project" value="InterPro"/>
</dbReference>
<comment type="similarity">
    <text evidence="1 8">Belongs to the amidase family. GatA subfamily.</text>
</comment>
<dbReference type="SUPFAM" id="SSF75304">
    <property type="entry name" value="Amidase signature (AS) enzymes"/>
    <property type="match status" value="1"/>
</dbReference>
<evidence type="ECO:0000256" key="5">
    <source>
        <dbReference type="ARBA" id="ARBA00022917"/>
    </source>
</evidence>
<feature type="active site" description="Charge relay system" evidence="8">
    <location>
        <position position="150"/>
    </location>
</feature>
<sequence length="484" mass="51652">MASIRELHQQLVSKARSATEITTAALETINQLEPQLKSFLTVTTEQAMAQAKQVDAQLAAGEEIGLLAGIPIGIKDNLCTKGIRTTCGSQILNNFLPPYESTVTTKLAAAGAVMVGKTNLDEFAMGSSTENSAYQVTANPWDTARVPGGSSGGSAAAVAADECVVALGSDTGGSIRQPASFCGVVGLKPTYGLVSRYGLVAYASSLDQIGPFGRTVEDAALLLQAIAGYDPQDSTSLDVEIPDYTQALVPDLKGKRVGVIKETFGEGLDKVVAEAVEKAIEQLKELGAEIQEISCPRFRYGLPTYYVIAPSEASANLARYDGVKYGYRAEDAESLMSMYTQTRAQGFGTEVKRRIMIGTYALSSGYYDAYYLKAQKVRTLIKQDFEAAFESVDVLVSPTSPTTSFKAGEKTADPISMYLSDLMTIPVNLAGLPGLSLPCGFDAQGLPIGLQIIGNILREDQVLQTAYAYEQATDWHNQSPKICT</sequence>
<dbReference type="PANTHER" id="PTHR11895:SF151">
    <property type="entry name" value="GLUTAMYL-TRNA(GLN) AMIDOTRANSFERASE SUBUNIT A"/>
    <property type="match status" value="1"/>
</dbReference>
<evidence type="ECO:0000256" key="1">
    <source>
        <dbReference type="ARBA" id="ARBA00008069"/>
    </source>
</evidence>
<evidence type="ECO:0000256" key="6">
    <source>
        <dbReference type="ARBA" id="ARBA00025295"/>
    </source>
</evidence>
<feature type="active site" description="Charge relay system" evidence="8">
    <location>
        <position position="75"/>
    </location>
</feature>
<dbReference type="PROSITE" id="PS00571">
    <property type="entry name" value="AMIDASES"/>
    <property type="match status" value="1"/>
</dbReference>
<evidence type="ECO:0000256" key="3">
    <source>
        <dbReference type="ARBA" id="ARBA00022741"/>
    </source>
</evidence>
<dbReference type="Proteomes" id="UP000248857">
    <property type="component" value="Unassembled WGS sequence"/>
</dbReference>
<comment type="caution">
    <text evidence="10">The sequence shown here is derived from an EMBL/GenBank/DDBJ whole genome shotgun (WGS) entry which is preliminary data.</text>
</comment>
<dbReference type="Pfam" id="PF01425">
    <property type="entry name" value="Amidase"/>
    <property type="match status" value="1"/>
</dbReference>
<evidence type="ECO:0000256" key="4">
    <source>
        <dbReference type="ARBA" id="ARBA00022840"/>
    </source>
</evidence>
<dbReference type="NCBIfam" id="TIGR00132">
    <property type="entry name" value="gatA"/>
    <property type="match status" value="1"/>
</dbReference>
<keyword evidence="4 8" id="KW-0067">ATP-binding</keyword>
<dbReference type="InterPro" id="IPR004412">
    <property type="entry name" value="GatA"/>
</dbReference>
<name>A0A2W1JQ87_9CYAN</name>